<dbReference type="RefSeq" id="WP_255219210.1">
    <property type="nucleotide sequence ID" value="NZ_CP096596.1"/>
</dbReference>
<dbReference type="EMBL" id="JAWLKH010000027">
    <property type="protein sequence ID" value="MDV6314117.1"/>
    <property type="molecule type" value="Genomic_DNA"/>
</dbReference>
<gene>
    <name evidence="1" type="ORF">R3Q15_19905</name>
</gene>
<dbReference type="AlphaFoldDB" id="A0AAE4UC08"/>
<evidence type="ECO:0000313" key="2">
    <source>
        <dbReference type="Proteomes" id="UP001185922"/>
    </source>
</evidence>
<evidence type="ECO:0000313" key="1">
    <source>
        <dbReference type="EMBL" id="MDV6314117.1"/>
    </source>
</evidence>
<name>A0AAE4UC08_9ACTN</name>
<comment type="caution">
    <text evidence="1">The sequence shown here is derived from an EMBL/GenBank/DDBJ whole genome shotgun (WGS) entry which is preliminary data.</text>
</comment>
<reference evidence="1" key="1">
    <citation type="submission" date="2023-10" db="EMBL/GenBank/DDBJ databases">
        <title>Development of a sustainable strategy for remediation of hydrocarbon-contaminated territories based on the waste exchange concept.</title>
        <authorList>
            <person name="Krivoruchko A."/>
        </authorList>
    </citation>
    <scope>NUCLEOTIDE SEQUENCE</scope>
    <source>
        <strain evidence="1">IEGM 1279</strain>
    </source>
</reference>
<proteinExistence type="predicted"/>
<organism evidence="1 2">
    <name type="scientific">Gordonia amicalis</name>
    <dbReference type="NCBI Taxonomy" id="89053"/>
    <lineage>
        <taxon>Bacteria</taxon>
        <taxon>Bacillati</taxon>
        <taxon>Actinomycetota</taxon>
        <taxon>Actinomycetes</taxon>
        <taxon>Mycobacteriales</taxon>
        <taxon>Gordoniaceae</taxon>
        <taxon>Gordonia</taxon>
    </lineage>
</organism>
<accession>A0AAE4UC08</accession>
<protein>
    <submittedName>
        <fullName evidence="1">Uncharacterized protein</fullName>
    </submittedName>
</protein>
<sequence length="43" mass="4612">MAGYHVHITVDPAYATADSRVTTTNARDFSSSSIPLLCTAIRT</sequence>
<dbReference type="Proteomes" id="UP001185922">
    <property type="component" value="Unassembled WGS sequence"/>
</dbReference>